<dbReference type="InterPro" id="IPR001900">
    <property type="entry name" value="RNase_II/R"/>
</dbReference>
<dbReference type="EC" id="3.1.13.1" evidence="8"/>
<keyword evidence="5 8" id="KW-0378">Hydrolase</keyword>
<protein>
    <recommendedName>
        <fullName evidence="8">Ribonuclease R</fullName>
        <shortName evidence="8">RNase R</shortName>
        <ecNumber evidence="8">3.1.13.1</ecNumber>
    </recommendedName>
</protein>
<comment type="catalytic activity">
    <reaction evidence="1 8">
        <text>Exonucleolytic cleavage in the 3'- to 5'-direction to yield nucleoside 5'-phosphates.</text>
        <dbReference type="EC" id="3.1.13.1"/>
    </reaction>
</comment>
<dbReference type="AlphaFoldDB" id="A0A6I2GI41"/>
<dbReference type="SUPFAM" id="SSF50249">
    <property type="entry name" value="Nucleic acid-binding proteins"/>
    <property type="match status" value="4"/>
</dbReference>
<dbReference type="GO" id="GO:0006402">
    <property type="term" value="P:mRNA catabolic process"/>
    <property type="evidence" value="ECO:0007669"/>
    <property type="project" value="TreeGrafter"/>
</dbReference>
<dbReference type="Pfam" id="PF17876">
    <property type="entry name" value="CSD2"/>
    <property type="match status" value="1"/>
</dbReference>
<dbReference type="SMART" id="SM00955">
    <property type="entry name" value="RNB"/>
    <property type="match status" value="1"/>
</dbReference>
<organism evidence="11 12">
    <name type="scientific">Fundicoccus ignavus</name>
    <dbReference type="NCBI Taxonomy" id="2664442"/>
    <lineage>
        <taxon>Bacteria</taxon>
        <taxon>Bacillati</taxon>
        <taxon>Bacillota</taxon>
        <taxon>Bacilli</taxon>
        <taxon>Lactobacillales</taxon>
        <taxon>Aerococcaceae</taxon>
        <taxon>Fundicoccus</taxon>
    </lineage>
</organism>
<dbReference type="InterPro" id="IPR003029">
    <property type="entry name" value="S1_domain"/>
</dbReference>
<evidence type="ECO:0000313" key="11">
    <source>
        <dbReference type="EMBL" id="MRI85171.1"/>
    </source>
</evidence>
<dbReference type="PANTHER" id="PTHR23355:SF9">
    <property type="entry name" value="DIS3-LIKE EXONUCLEASE 2"/>
    <property type="match status" value="1"/>
</dbReference>
<dbReference type="Pfam" id="PF00575">
    <property type="entry name" value="S1"/>
    <property type="match status" value="1"/>
</dbReference>
<dbReference type="HAMAP" id="MF_01895">
    <property type="entry name" value="RNase_R"/>
    <property type="match status" value="1"/>
</dbReference>
<reference evidence="11 12" key="1">
    <citation type="submission" date="2019-11" db="EMBL/GenBank/DDBJ databases">
        <title>Characterisation of Fundicoccus ignavus gen. nov. sp. nov., a novel genus of the family Aerococcaceae isolated from bulk tank milk.</title>
        <authorList>
            <person name="Siebert A."/>
            <person name="Huptas C."/>
            <person name="Wenning M."/>
            <person name="Scherer S."/>
            <person name="Doll E.V."/>
        </authorList>
    </citation>
    <scope>NUCLEOTIDE SEQUENCE [LARGE SCALE GENOMIC DNA]</scope>
    <source>
        <strain evidence="11 12">WS4759</strain>
    </source>
</reference>
<evidence type="ECO:0000256" key="8">
    <source>
        <dbReference type="HAMAP-Rule" id="MF_01895"/>
    </source>
</evidence>
<keyword evidence="12" id="KW-1185">Reference proteome</keyword>
<keyword evidence="4 8" id="KW-0540">Nuclease</keyword>
<dbReference type="InterPro" id="IPR012340">
    <property type="entry name" value="NA-bd_OB-fold"/>
</dbReference>
<dbReference type="NCBIfam" id="TIGR02063">
    <property type="entry name" value="RNase_R"/>
    <property type="match status" value="1"/>
</dbReference>
<dbReference type="SMART" id="SM00316">
    <property type="entry name" value="S1"/>
    <property type="match status" value="1"/>
</dbReference>
<sequence length="791" mass="89645">MSLSSFEQKILAFLKENEDRSFSVNDISTRLNYGGNKNYKKLVKALAFLERVGEIQLTPNGKFRAFSRDDSITGTFRSNGKGYGFINYDEEQPDLFVPGPYVGEAMDGDTVEAVVIKRIDPSTGKGSEARVEKVTERASSQLVGEFFAYDQKLRAETGFLGYIIPKGDFADELKINILPEGIHPADHTICIVKIKDYPTSQRPNFMTGLVAKEIGHKDEPGIDILSILFQFGIPHEFPENVKEAAEKVPQVIDEKALEGRRDLRNEVIMTIDGADAKDLDDAISLKKNPDGTYQLGVHIADVSHYVTEGSPIDAEAYERGTSVYLTDRVVPMLPQRLSNGICSLHPNEDRLTLTCEMTINQKGDVIKHSIYTSVINSSYRMTYSDVNEILDGDLDLRTKYQAIVPVLEEMAELHHILEEMRQQRGALNFDAPEAKIIVDEDGLPLDIELRERFVGERLIESFMLIANETVAREFTAKGYPFIYRIHEQPKVEKMERFAEFVTSFGIVLRGEASAISPKQLQEALASVADQPIEQVVSTMMLRSMQQAKYSEEPLGHYGLAAEDYTHFTSPIRRYPDLLVHRLIHQYIKERPTAKDFDRLEAFIPDAAIHSSKMERRAVDAERETDALKKAEYMVDKVGEEFDGMISSITSFGIFIQLPNTVEGLVRLASLTDDYYNFNQQHLLLIGERTGKVYRIGQKVKIQVTNVDVAERQIDFQILEADSVEGLDIDALDRQRKQAKNARNKDSRKRKPQQNRKDLKKVANDKGKQSHGNKRKKSNQSKKKFTIRKRSN</sequence>
<feature type="region of interest" description="Disordered" evidence="9">
    <location>
        <begin position="734"/>
        <end position="791"/>
    </location>
</feature>
<dbReference type="InterPro" id="IPR004476">
    <property type="entry name" value="RNase_II/RNase_R"/>
</dbReference>
<evidence type="ECO:0000256" key="2">
    <source>
        <dbReference type="ARBA" id="ARBA00004496"/>
    </source>
</evidence>
<dbReference type="PROSITE" id="PS50126">
    <property type="entry name" value="S1"/>
    <property type="match status" value="1"/>
</dbReference>
<dbReference type="GO" id="GO:0003723">
    <property type="term" value="F:RNA binding"/>
    <property type="evidence" value="ECO:0007669"/>
    <property type="project" value="UniProtKB-UniRule"/>
</dbReference>
<evidence type="ECO:0000256" key="6">
    <source>
        <dbReference type="ARBA" id="ARBA00022839"/>
    </source>
</evidence>
<evidence type="ECO:0000256" key="3">
    <source>
        <dbReference type="ARBA" id="ARBA00022490"/>
    </source>
</evidence>
<comment type="similarity">
    <text evidence="8">Belongs to the RNR ribonuclease family. RNase R subfamily.</text>
</comment>
<comment type="subcellular location">
    <subcellularLocation>
        <location evidence="2 8">Cytoplasm</location>
    </subcellularLocation>
</comment>
<evidence type="ECO:0000256" key="5">
    <source>
        <dbReference type="ARBA" id="ARBA00022801"/>
    </source>
</evidence>
<dbReference type="Proteomes" id="UP000430975">
    <property type="component" value="Unassembled WGS sequence"/>
</dbReference>
<dbReference type="NCBIfam" id="TIGR00358">
    <property type="entry name" value="3_prime_RNase"/>
    <property type="match status" value="1"/>
</dbReference>
<comment type="caution">
    <text evidence="11">The sequence shown here is derived from an EMBL/GenBank/DDBJ whole genome shotgun (WGS) entry which is preliminary data.</text>
</comment>
<feature type="compositionally biased region" description="Basic and acidic residues" evidence="9">
    <location>
        <begin position="754"/>
        <end position="767"/>
    </location>
</feature>
<dbReference type="InterPro" id="IPR013223">
    <property type="entry name" value="RNase_B_OB_dom"/>
</dbReference>
<evidence type="ECO:0000256" key="1">
    <source>
        <dbReference type="ARBA" id="ARBA00001849"/>
    </source>
</evidence>
<dbReference type="InterPro" id="IPR050180">
    <property type="entry name" value="RNR_Ribonuclease"/>
</dbReference>
<dbReference type="Pfam" id="PF08206">
    <property type="entry name" value="OB_RNB"/>
    <property type="match status" value="1"/>
</dbReference>
<proteinExistence type="inferred from homology"/>
<dbReference type="InterPro" id="IPR011805">
    <property type="entry name" value="RNase_R"/>
</dbReference>
<accession>A0A6I2GI41</accession>
<dbReference type="Gene3D" id="2.40.50.140">
    <property type="entry name" value="Nucleic acid-binding proteins"/>
    <property type="match status" value="2"/>
</dbReference>
<evidence type="ECO:0000256" key="4">
    <source>
        <dbReference type="ARBA" id="ARBA00022722"/>
    </source>
</evidence>
<dbReference type="InterPro" id="IPR011129">
    <property type="entry name" value="CSD"/>
</dbReference>
<keyword evidence="6 8" id="KW-0269">Exonuclease</keyword>
<dbReference type="GO" id="GO:0008859">
    <property type="term" value="F:exoribonuclease II activity"/>
    <property type="evidence" value="ECO:0007669"/>
    <property type="project" value="UniProtKB-UniRule"/>
</dbReference>
<gene>
    <name evidence="8 11" type="primary">rnr</name>
    <name evidence="11" type="ORF">GIY09_04685</name>
</gene>
<evidence type="ECO:0000313" key="12">
    <source>
        <dbReference type="Proteomes" id="UP000430975"/>
    </source>
</evidence>
<dbReference type="CDD" id="cd04471">
    <property type="entry name" value="S1_RNase_R"/>
    <property type="match status" value="1"/>
</dbReference>
<dbReference type="RefSeq" id="WP_153863352.1">
    <property type="nucleotide sequence ID" value="NZ_WJQS01000003.1"/>
</dbReference>
<dbReference type="PROSITE" id="PS01175">
    <property type="entry name" value="RIBONUCLEASE_II"/>
    <property type="match status" value="1"/>
</dbReference>
<dbReference type="InterPro" id="IPR022966">
    <property type="entry name" value="RNase_II/R_CS"/>
</dbReference>
<evidence type="ECO:0000256" key="7">
    <source>
        <dbReference type="ARBA" id="ARBA00022884"/>
    </source>
</evidence>
<dbReference type="Pfam" id="PF00773">
    <property type="entry name" value="RNB"/>
    <property type="match status" value="1"/>
</dbReference>
<feature type="compositionally biased region" description="Basic residues" evidence="9">
    <location>
        <begin position="736"/>
        <end position="753"/>
    </location>
</feature>
<evidence type="ECO:0000259" key="10">
    <source>
        <dbReference type="PROSITE" id="PS50126"/>
    </source>
</evidence>
<feature type="compositionally biased region" description="Basic residues" evidence="9">
    <location>
        <begin position="768"/>
        <end position="791"/>
    </location>
</feature>
<feature type="domain" description="S1 motif" evidence="10">
    <location>
        <begin position="638"/>
        <end position="718"/>
    </location>
</feature>
<evidence type="ECO:0000256" key="9">
    <source>
        <dbReference type="SAM" id="MobiDB-lite"/>
    </source>
</evidence>
<dbReference type="PANTHER" id="PTHR23355">
    <property type="entry name" value="RIBONUCLEASE"/>
    <property type="match status" value="1"/>
</dbReference>
<comment type="function">
    <text evidence="8">3'-5' exoribonuclease that releases 5'-nucleoside monophosphates and is involved in maturation of structured RNAs.</text>
</comment>
<dbReference type="GO" id="GO:0005829">
    <property type="term" value="C:cytosol"/>
    <property type="evidence" value="ECO:0007669"/>
    <property type="project" value="TreeGrafter"/>
</dbReference>
<keyword evidence="7 8" id="KW-0694">RNA-binding</keyword>
<dbReference type="InterPro" id="IPR040476">
    <property type="entry name" value="CSD2"/>
</dbReference>
<dbReference type="EMBL" id="WJQS01000003">
    <property type="protein sequence ID" value="MRI85171.1"/>
    <property type="molecule type" value="Genomic_DNA"/>
</dbReference>
<keyword evidence="3 8" id="KW-0963">Cytoplasm</keyword>
<name>A0A6I2GI41_9LACT</name>
<dbReference type="SMART" id="SM00357">
    <property type="entry name" value="CSP"/>
    <property type="match status" value="1"/>
</dbReference>